<organism evidence="1">
    <name type="scientific">marine sediment metagenome</name>
    <dbReference type="NCBI Taxonomy" id="412755"/>
    <lineage>
        <taxon>unclassified sequences</taxon>
        <taxon>metagenomes</taxon>
        <taxon>ecological metagenomes</taxon>
    </lineage>
</organism>
<sequence length="48" mass="5772">AGFFFSLAQPFFAELYLHLRYPHLLKLFQGLFRKDVKFNTIITFYVVN</sequence>
<proteinExistence type="predicted"/>
<evidence type="ECO:0000313" key="1">
    <source>
        <dbReference type="EMBL" id="KKK93530.1"/>
    </source>
</evidence>
<comment type="caution">
    <text evidence="1">The sequence shown here is derived from an EMBL/GenBank/DDBJ whole genome shotgun (WGS) entry which is preliminary data.</text>
</comment>
<reference evidence="1" key="1">
    <citation type="journal article" date="2015" name="Nature">
        <title>Complex archaea that bridge the gap between prokaryotes and eukaryotes.</title>
        <authorList>
            <person name="Spang A."/>
            <person name="Saw J.H."/>
            <person name="Jorgensen S.L."/>
            <person name="Zaremba-Niedzwiedzka K."/>
            <person name="Martijn J."/>
            <person name="Lind A.E."/>
            <person name="van Eijk R."/>
            <person name="Schleper C."/>
            <person name="Guy L."/>
            <person name="Ettema T.J."/>
        </authorList>
    </citation>
    <scope>NUCLEOTIDE SEQUENCE</scope>
</reference>
<name>A0A0F9A5R2_9ZZZZ</name>
<gene>
    <name evidence="1" type="ORF">LCGC14_2691970</name>
</gene>
<feature type="non-terminal residue" evidence="1">
    <location>
        <position position="1"/>
    </location>
</feature>
<protein>
    <submittedName>
        <fullName evidence="1">Uncharacterized protein</fullName>
    </submittedName>
</protein>
<dbReference type="AlphaFoldDB" id="A0A0F9A5R2"/>
<accession>A0A0F9A5R2</accession>
<dbReference type="EMBL" id="LAZR01047734">
    <property type="protein sequence ID" value="KKK93530.1"/>
    <property type="molecule type" value="Genomic_DNA"/>
</dbReference>